<dbReference type="AlphaFoldDB" id="A0A7G9B802"/>
<keyword evidence="1" id="KW-0472">Membrane</keyword>
<feature type="transmembrane region" description="Helical" evidence="1">
    <location>
        <begin position="261"/>
        <end position="289"/>
    </location>
</feature>
<accession>A0A7G9B802</accession>
<dbReference type="Proteomes" id="UP000515960">
    <property type="component" value="Chromosome"/>
</dbReference>
<dbReference type="RefSeq" id="WP_187334111.1">
    <property type="nucleotide sequence ID" value="NZ_CP060490.1"/>
</dbReference>
<keyword evidence="1" id="KW-1133">Transmembrane helix</keyword>
<dbReference type="EMBL" id="CP060490">
    <property type="protein sequence ID" value="QNL45683.1"/>
    <property type="molecule type" value="Genomic_DNA"/>
</dbReference>
<feature type="transmembrane region" description="Helical" evidence="1">
    <location>
        <begin position="216"/>
        <end position="241"/>
    </location>
</feature>
<gene>
    <name evidence="2" type="ORF">H8790_06715</name>
</gene>
<dbReference type="PANTHER" id="PTHR37814">
    <property type="entry name" value="CONSERVED MEMBRANE PROTEIN"/>
    <property type="match status" value="1"/>
</dbReference>
<evidence type="ECO:0000313" key="2">
    <source>
        <dbReference type="EMBL" id="QNL45683.1"/>
    </source>
</evidence>
<feature type="transmembrane region" description="Helical" evidence="1">
    <location>
        <begin position="114"/>
        <end position="131"/>
    </location>
</feature>
<feature type="transmembrane region" description="Helical" evidence="1">
    <location>
        <begin position="84"/>
        <end position="108"/>
    </location>
</feature>
<feature type="transmembrane region" description="Helical" evidence="1">
    <location>
        <begin position="325"/>
        <end position="347"/>
    </location>
</feature>
<feature type="transmembrane region" description="Helical" evidence="1">
    <location>
        <begin position="41"/>
        <end position="61"/>
    </location>
</feature>
<feature type="transmembrane region" description="Helical" evidence="1">
    <location>
        <begin position="301"/>
        <end position="319"/>
    </location>
</feature>
<reference evidence="2 3" key="1">
    <citation type="submission" date="2020-08" db="EMBL/GenBank/DDBJ databases">
        <authorList>
            <person name="Liu C."/>
            <person name="Sun Q."/>
        </authorList>
    </citation>
    <scope>NUCLEOTIDE SEQUENCE [LARGE SCALE GENOMIC DNA]</scope>
    <source>
        <strain evidence="2 3">NSJ-62</strain>
    </source>
</reference>
<sequence length="361" mass="38486">MKKLTAARLAVTYAGCFLGAGYVSGQELWQFFGSFGKMAGLGLLLAVALLAAFGTMLLRLAQMTEIEDVDRLVVRQEWPWLRKLLSIFMCVSLCGVIAIMSAGAGALMQQLFTIPSWLGGILMTAAVVLMAQRGLQGLVSAFSVLVPVLVLATVLVAISELIRFPITQAAFAPVSEGSFLMKYWPTAAATFASYNAMGAVGVLAPLGKYADQKKTVWRGVALGCSMLLLIALSVILALRACPQAIAQELPMLALASAVNPALAYVYGALLLAAMFGTSLSSLVAVTTLLGQKFPKVEENRGKATALLGGAAALGSLVGFGELISVLYPMFGYLSGVFLLFMMSHYLWCRRQEKERVQESCQ</sequence>
<keyword evidence="1" id="KW-0812">Transmembrane</keyword>
<keyword evidence="3" id="KW-1185">Reference proteome</keyword>
<proteinExistence type="predicted"/>
<protein>
    <recommendedName>
        <fullName evidence="4">Membrane protein YkvI</fullName>
    </recommendedName>
</protein>
<dbReference type="InterPro" id="IPR038728">
    <property type="entry name" value="YkvI-like"/>
</dbReference>
<evidence type="ECO:0008006" key="4">
    <source>
        <dbReference type="Google" id="ProtNLM"/>
    </source>
</evidence>
<evidence type="ECO:0000256" key="1">
    <source>
        <dbReference type="SAM" id="Phobius"/>
    </source>
</evidence>
<organism evidence="2 3">
    <name type="scientific">Oscillibacter hominis</name>
    <dbReference type="NCBI Taxonomy" id="2763056"/>
    <lineage>
        <taxon>Bacteria</taxon>
        <taxon>Bacillati</taxon>
        <taxon>Bacillota</taxon>
        <taxon>Clostridia</taxon>
        <taxon>Eubacteriales</taxon>
        <taxon>Oscillospiraceae</taxon>
        <taxon>Oscillibacter</taxon>
    </lineage>
</organism>
<feature type="transmembrane region" description="Helical" evidence="1">
    <location>
        <begin position="138"/>
        <end position="158"/>
    </location>
</feature>
<evidence type="ECO:0000313" key="3">
    <source>
        <dbReference type="Proteomes" id="UP000515960"/>
    </source>
</evidence>
<feature type="transmembrane region" description="Helical" evidence="1">
    <location>
        <begin position="183"/>
        <end position="204"/>
    </location>
</feature>
<dbReference type="KEGG" id="ohi:H8790_06715"/>
<name>A0A7G9B802_9FIRM</name>
<dbReference type="PANTHER" id="PTHR37814:SF1">
    <property type="entry name" value="MEMBRANE PROTEIN"/>
    <property type="match status" value="1"/>
</dbReference>